<dbReference type="AlphaFoldDB" id="A0A1F8CRW8"/>
<dbReference type="SMART" id="SM01234">
    <property type="entry name" value="Haemolytic"/>
    <property type="match status" value="1"/>
</dbReference>
<evidence type="ECO:0000313" key="3">
    <source>
        <dbReference type="Proteomes" id="UP000178430"/>
    </source>
</evidence>
<comment type="subcellular location">
    <subcellularLocation>
        <location evidence="1">Cell membrane</location>
        <topology evidence="1">Peripheral membrane protein</topology>
        <orientation evidence="1">Cytoplasmic side</orientation>
    </subcellularLocation>
</comment>
<dbReference type="Proteomes" id="UP000178430">
    <property type="component" value="Unassembled WGS sequence"/>
</dbReference>
<sequence length="76" mass="8361">MKKVLIFVFSFYKKAISGSIKLLFGGGCRFSPTCSDYAKGSIEKHGAFWGSVLTIKRISRCHPLGGFGYDPVPDKL</sequence>
<evidence type="ECO:0000313" key="2">
    <source>
        <dbReference type="EMBL" id="OGM79001.1"/>
    </source>
</evidence>
<dbReference type="PANTHER" id="PTHR33383">
    <property type="entry name" value="MEMBRANE PROTEIN INSERTION EFFICIENCY FACTOR-RELATED"/>
    <property type="match status" value="1"/>
</dbReference>
<reference evidence="2 3" key="1">
    <citation type="journal article" date="2016" name="Nat. Commun.">
        <title>Thousands of microbial genomes shed light on interconnected biogeochemical processes in an aquifer system.</title>
        <authorList>
            <person name="Anantharaman K."/>
            <person name="Brown C.T."/>
            <person name="Hug L.A."/>
            <person name="Sharon I."/>
            <person name="Castelle C.J."/>
            <person name="Probst A.J."/>
            <person name="Thomas B.C."/>
            <person name="Singh A."/>
            <person name="Wilkins M.J."/>
            <person name="Karaoz U."/>
            <person name="Brodie E.L."/>
            <person name="Williams K.H."/>
            <person name="Hubbard S.S."/>
            <person name="Banfield J.F."/>
        </authorList>
    </citation>
    <scope>NUCLEOTIDE SEQUENCE [LARGE SCALE GENOMIC DNA]</scope>
</reference>
<dbReference type="Pfam" id="PF01809">
    <property type="entry name" value="YidD"/>
    <property type="match status" value="1"/>
</dbReference>
<keyword evidence="1" id="KW-1003">Cell membrane</keyword>
<name>A0A1F8CRW8_9BACT</name>
<proteinExistence type="inferred from homology"/>
<dbReference type="EMBL" id="MGHV01000013">
    <property type="protein sequence ID" value="OGM79001.1"/>
    <property type="molecule type" value="Genomic_DNA"/>
</dbReference>
<dbReference type="GO" id="GO:0005886">
    <property type="term" value="C:plasma membrane"/>
    <property type="evidence" value="ECO:0007669"/>
    <property type="project" value="UniProtKB-SubCell"/>
</dbReference>
<evidence type="ECO:0000256" key="1">
    <source>
        <dbReference type="HAMAP-Rule" id="MF_00386"/>
    </source>
</evidence>
<comment type="similarity">
    <text evidence="1">Belongs to the UPF0161 family.</text>
</comment>
<protein>
    <recommendedName>
        <fullName evidence="1">Putative membrane protein insertion efficiency factor</fullName>
    </recommendedName>
</protein>
<comment type="function">
    <text evidence="1">Could be involved in insertion of integral membrane proteins into the membrane.</text>
</comment>
<comment type="caution">
    <text evidence="2">The sequence shown here is derived from an EMBL/GenBank/DDBJ whole genome shotgun (WGS) entry which is preliminary data.</text>
</comment>
<keyword evidence="1" id="KW-0472">Membrane</keyword>
<accession>A0A1F8CRW8</accession>
<dbReference type="HAMAP" id="MF_00386">
    <property type="entry name" value="UPF0161_YidD"/>
    <property type="match status" value="1"/>
</dbReference>
<gene>
    <name evidence="2" type="ORF">A2197_01730</name>
</gene>
<dbReference type="NCBIfam" id="TIGR00278">
    <property type="entry name" value="membrane protein insertion efficiency factor YidD"/>
    <property type="match status" value="1"/>
</dbReference>
<dbReference type="InterPro" id="IPR002696">
    <property type="entry name" value="Membr_insert_effic_factor_YidD"/>
</dbReference>
<organism evidence="2 3">
    <name type="scientific">Candidatus Woesebacteria bacterium RIFOXYA1_FULL_48_16</name>
    <dbReference type="NCBI Taxonomy" id="1802535"/>
    <lineage>
        <taxon>Bacteria</taxon>
        <taxon>Candidatus Woeseibacteriota</taxon>
    </lineage>
</organism>
<dbReference type="PANTHER" id="PTHR33383:SF1">
    <property type="entry name" value="MEMBRANE PROTEIN INSERTION EFFICIENCY FACTOR-RELATED"/>
    <property type="match status" value="1"/>
</dbReference>